<dbReference type="Proteomes" id="UP000002171">
    <property type="component" value="Unassembled WGS sequence"/>
</dbReference>
<accession>A0A7U8C5T4</accession>
<gene>
    <name evidence="1" type="ORF">MED92_10094</name>
</gene>
<keyword evidence="2" id="KW-1185">Reference proteome</keyword>
<name>A0A7U8C5T4_NEPCE</name>
<sequence>MEDLHIKALSIFDPYLLEKENQASQQDFRFVQYTNAEAAMRIIQNREVWLRNVQCMNDYREIDHGFECLISAYKSENGLRLSNQVNEIFPDLMKEIEELIDGWFPHLQQETYITCVSEHPDDENEYGRLSMWRAYGGDQPVALIINGESIQLEDAVFNASTYPVKYLDPEDLIEEFGLLCARFASNRSTIDALGRENVKSYLFELFKSYSLCIKHPGFNEEREWRIVYNPQLNPSELVESSIESVRGIPQEIYKLPLKDIEEAHYTTGKVSDVIQGIIIGPTEHQDFLKKTFIKILSEAGCNEPSSLVHVSGIPLR</sequence>
<protein>
    <recommendedName>
        <fullName evidence="3">DUF2971 domain-containing protein</fullName>
    </recommendedName>
</protein>
<reference evidence="1 2" key="1">
    <citation type="submission" date="2006-02" db="EMBL/GenBank/DDBJ databases">
        <authorList>
            <person name="Pinhassi J."/>
            <person name="Pedros-Alio C."/>
            <person name="Ferriera S."/>
            <person name="Johnson J."/>
            <person name="Kravitz S."/>
            <person name="Halpern A."/>
            <person name="Remington K."/>
            <person name="Beeson K."/>
            <person name="Tran B."/>
            <person name="Rogers Y.-H."/>
            <person name="Friedman R."/>
            <person name="Venter J.C."/>
        </authorList>
    </citation>
    <scope>NUCLEOTIDE SEQUENCE [LARGE SCALE GENOMIC DNA]</scope>
    <source>
        <strain evidence="1 2">MED92</strain>
    </source>
</reference>
<dbReference type="AlphaFoldDB" id="A0A7U8C5T4"/>
<dbReference type="Pfam" id="PF11185">
    <property type="entry name" value="DUF2971"/>
    <property type="match status" value="1"/>
</dbReference>
<comment type="caution">
    <text evidence="1">The sequence shown here is derived from an EMBL/GenBank/DDBJ whole genome shotgun (WGS) entry which is preliminary data.</text>
</comment>
<evidence type="ECO:0000313" key="2">
    <source>
        <dbReference type="Proteomes" id="UP000002171"/>
    </source>
</evidence>
<dbReference type="EMBL" id="AAOW01000004">
    <property type="protein sequence ID" value="EAR62048.1"/>
    <property type="molecule type" value="Genomic_DNA"/>
</dbReference>
<proteinExistence type="predicted"/>
<organism evidence="1 2">
    <name type="scientific">Neptuniibacter caesariensis</name>
    <dbReference type="NCBI Taxonomy" id="207954"/>
    <lineage>
        <taxon>Bacteria</taxon>
        <taxon>Pseudomonadati</taxon>
        <taxon>Pseudomonadota</taxon>
        <taxon>Gammaproteobacteria</taxon>
        <taxon>Oceanospirillales</taxon>
        <taxon>Oceanospirillaceae</taxon>
        <taxon>Neptuniibacter</taxon>
    </lineage>
</organism>
<dbReference type="OrthoDB" id="8550178at2"/>
<evidence type="ECO:0008006" key="3">
    <source>
        <dbReference type="Google" id="ProtNLM"/>
    </source>
</evidence>
<dbReference type="RefSeq" id="WP_007019685.1">
    <property type="nucleotide sequence ID" value="NZ_CH724125.1"/>
</dbReference>
<dbReference type="InterPro" id="IPR021352">
    <property type="entry name" value="DUF2971"/>
</dbReference>
<evidence type="ECO:0000313" key="1">
    <source>
        <dbReference type="EMBL" id="EAR62048.1"/>
    </source>
</evidence>